<name>A0ABS8KWY2_9HYPH</name>
<protein>
    <recommendedName>
        <fullName evidence="4">Secreted protein</fullName>
    </recommendedName>
</protein>
<evidence type="ECO:0000256" key="1">
    <source>
        <dbReference type="SAM" id="SignalP"/>
    </source>
</evidence>
<comment type="caution">
    <text evidence="2">The sequence shown here is derived from an EMBL/GenBank/DDBJ whole genome shotgun (WGS) entry which is preliminary data.</text>
</comment>
<dbReference type="EMBL" id="JAJISD010000007">
    <property type="protein sequence ID" value="MCC8430565.1"/>
    <property type="molecule type" value="Genomic_DNA"/>
</dbReference>
<sequence>MKRVMAGAVACVAALGGIGGSSAIADDRELQAILVKQGCVAGSIRQTELSPLVSAYDVSCRGSGRILTIVCVDGDCRLQPALRQDREGPGTAGSVDG</sequence>
<organism evidence="2 3">
    <name type="scientific">Reyranella aquatilis</name>
    <dbReference type="NCBI Taxonomy" id="2035356"/>
    <lineage>
        <taxon>Bacteria</taxon>
        <taxon>Pseudomonadati</taxon>
        <taxon>Pseudomonadota</taxon>
        <taxon>Alphaproteobacteria</taxon>
        <taxon>Hyphomicrobiales</taxon>
        <taxon>Reyranellaceae</taxon>
        <taxon>Reyranella</taxon>
    </lineage>
</organism>
<reference evidence="2 3" key="1">
    <citation type="submission" date="2021-11" db="EMBL/GenBank/DDBJ databases">
        <authorList>
            <person name="Lee D.-H."/>
            <person name="Kim S.-B."/>
        </authorList>
    </citation>
    <scope>NUCLEOTIDE SEQUENCE [LARGE SCALE GENOMIC DNA]</scope>
    <source>
        <strain evidence="2 3">KCTC 52223</strain>
    </source>
</reference>
<proteinExistence type="predicted"/>
<evidence type="ECO:0000313" key="3">
    <source>
        <dbReference type="Proteomes" id="UP001198862"/>
    </source>
</evidence>
<keyword evidence="3" id="KW-1185">Reference proteome</keyword>
<accession>A0ABS8KWY2</accession>
<gene>
    <name evidence="2" type="ORF">LJ725_16440</name>
</gene>
<feature type="signal peptide" evidence="1">
    <location>
        <begin position="1"/>
        <end position="25"/>
    </location>
</feature>
<dbReference type="Proteomes" id="UP001198862">
    <property type="component" value="Unassembled WGS sequence"/>
</dbReference>
<evidence type="ECO:0000313" key="2">
    <source>
        <dbReference type="EMBL" id="MCC8430565.1"/>
    </source>
</evidence>
<feature type="chain" id="PRO_5046545254" description="Secreted protein" evidence="1">
    <location>
        <begin position="26"/>
        <end position="97"/>
    </location>
</feature>
<evidence type="ECO:0008006" key="4">
    <source>
        <dbReference type="Google" id="ProtNLM"/>
    </source>
</evidence>
<keyword evidence="1" id="KW-0732">Signal</keyword>